<feature type="compositionally biased region" description="Polar residues" evidence="3">
    <location>
        <begin position="619"/>
        <end position="644"/>
    </location>
</feature>
<dbReference type="AlphaFoldDB" id="A0A9N9B7E7"/>
<feature type="compositionally biased region" description="Low complexity" evidence="3">
    <location>
        <begin position="562"/>
        <end position="571"/>
    </location>
</feature>
<comment type="caution">
    <text evidence="5">The sequence shown here is derived from an EMBL/GenBank/DDBJ whole genome shotgun (WGS) entry which is preliminary data.</text>
</comment>
<dbReference type="Pfam" id="PF24681">
    <property type="entry name" value="Kelch_KLHDC2_KLHL20_DRC7"/>
    <property type="match status" value="1"/>
</dbReference>
<keyword evidence="1" id="KW-0880">Kelch repeat</keyword>
<evidence type="ECO:0000256" key="2">
    <source>
        <dbReference type="ARBA" id="ARBA00022737"/>
    </source>
</evidence>
<name>A0A9N9B7E7_9GLOM</name>
<feature type="compositionally biased region" description="Low complexity" evidence="3">
    <location>
        <begin position="544"/>
        <end position="553"/>
    </location>
</feature>
<gene>
    <name evidence="5" type="ORF">AMORRO_LOCUS5785</name>
</gene>
<feature type="compositionally biased region" description="Low complexity" evidence="3">
    <location>
        <begin position="1"/>
        <end position="17"/>
    </location>
</feature>
<evidence type="ECO:0000256" key="3">
    <source>
        <dbReference type="SAM" id="MobiDB-lite"/>
    </source>
</evidence>
<feature type="region of interest" description="Disordered" evidence="3">
    <location>
        <begin position="775"/>
        <end position="807"/>
    </location>
</feature>
<protein>
    <submittedName>
        <fullName evidence="5">14669_t:CDS:1</fullName>
    </submittedName>
</protein>
<dbReference type="Proteomes" id="UP000789342">
    <property type="component" value="Unassembled WGS sequence"/>
</dbReference>
<organism evidence="5 6">
    <name type="scientific">Acaulospora morrowiae</name>
    <dbReference type="NCBI Taxonomy" id="94023"/>
    <lineage>
        <taxon>Eukaryota</taxon>
        <taxon>Fungi</taxon>
        <taxon>Fungi incertae sedis</taxon>
        <taxon>Mucoromycota</taxon>
        <taxon>Glomeromycotina</taxon>
        <taxon>Glomeromycetes</taxon>
        <taxon>Diversisporales</taxon>
        <taxon>Acaulosporaceae</taxon>
        <taxon>Acaulospora</taxon>
    </lineage>
</organism>
<dbReference type="SUPFAM" id="SSF117281">
    <property type="entry name" value="Kelch motif"/>
    <property type="match status" value="2"/>
</dbReference>
<feature type="compositionally biased region" description="Basic residues" evidence="3">
    <location>
        <begin position="721"/>
        <end position="733"/>
    </location>
</feature>
<feature type="compositionally biased region" description="Low complexity" evidence="3">
    <location>
        <begin position="694"/>
        <end position="707"/>
    </location>
</feature>
<feature type="region of interest" description="Disordered" evidence="3">
    <location>
        <begin position="1"/>
        <end position="25"/>
    </location>
</feature>
<dbReference type="PANTHER" id="PTHR46093">
    <property type="entry name" value="ACYL-COA-BINDING DOMAIN-CONTAINING PROTEIN 5"/>
    <property type="match status" value="1"/>
</dbReference>
<reference evidence="5" key="1">
    <citation type="submission" date="2021-06" db="EMBL/GenBank/DDBJ databases">
        <authorList>
            <person name="Kallberg Y."/>
            <person name="Tangrot J."/>
            <person name="Rosling A."/>
        </authorList>
    </citation>
    <scope>NUCLEOTIDE SEQUENCE</scope>
    <source>
        <strain evidence="5">CL551</strain>
    </source>
</reference>
<feature type="compositionally biased region" description="Polar residues" evidence="3">
    <location>
        <begin position="592"/>
        <end position="607"/>
    </location>
</feature>
<proteinExistence type="predicted"/>
<feature type="transmembrane region" description="Helical" evidence="4">
    <location>
        <begin position="438"/>
        <end position="461"/>
    </location>
</feature>
<dbReference type="EMBL" id="CAJVPV010003617">
    <property type="protein sequence ID" value="CAG8555826.1"/>
    <property type="molecule type" value="Genomic_DNA"/>
</dbReference>
<dbReference type="Gene3D" id="2.120.10.80">
    <property type="entry name" value="Kelch-type beta propeller"/>
    <property type="match status" value="2"/>
</dbReference>
<keyword evidence="4" id="KW-1133">Transmembrane helix</keyword>
<feature type="region of interest" description="Disordered" evidence="3">
    <location>
        <begin position="694"/>
        <end position="748"/>
    </location>
</feature>
<evidence type="ECO:0000313" key="5">
    <source>
        <dbReference type="EMBL" id="CAG8555826.1"/>
    </source>
</evidence>
<feature type="region of interest" description="Disordered" evidence="3">
    <location>
        <begin position="589"/>
        <end position="644"/>
    </location>
</feature>
<keyword evidence="2" id="KW-0677">Repeat</keyword>
<keyword evidence="4" id="KW-0472">Membrane</keyword>
<evidence type="ECO:0000256" key="4">
    <source>
        <dbReference type="SAM" id="Phobius"/>
    </source>
</evidence>
<feature type="region of interest" description="Disordered" evidence="3">
    <location>
        <begin position="534"/>
        <end position="571"/>
    </location>
</feature>
<keyword evidence="4" id="KW-0812">Transmembrane</keyword>
<keyword evidence="6" id="KW-1185">Reference proteome</keyword>
<accession>A0A9N9B7E7</accession>
<evidence type="ECO:0000256" key="1">
    <source>
        <dbReference type="ARBA" id="ARBA00022441"/>
    </source>
</evidence>
<dbReference type="PANTHER" id="PTHR46093:SF18">
    <property type="entry name" value="FIBRONECTIN TYPE-III DOMAIN-CONTAINING PROTEIN"/>
    <property type="match status" value="1"/>
</dbReference>
<dbReference type="InterPro" id="IPR015915">
    <property type="entry name" value="Kelch-typ_b-propeller"/>
</dbReference>
<dbReference type="OrthoDB" id="432528at2759"/>
<sequence length="807" mass="88587">MRDLSSFSRKVSKSSPSLHNNNRQQPPRRHIIFPIQRFSQFNFFLLLLLIQHAFAVTPRWGHTATLVNNTIYFLGGKSNIDLFITDFLALDVSTGFSVSSPPWLSLNFTDAPPLSGHTATPGGANNSKIIVFGGSLIDSVYNFSTVVGSLPKLYTYDPSNDSWLVPTISTGITFPNGPPRRYQHSAVTLGVQTNSKWIVNITDGANNEQDIMNSNMNGKMILYGGYVDASTGSPTANALSDFWGLDTIDMDGWIGYPMSNNSPGRLYKHTASVINETKMVILGGIGEDGVMRMDTVYVYDFVESVWSIHSAAGQVPAPRRDHSAVVFESSLIIYGGADLNGTTIYGDVAKLNTSTWKWSAQPTINTPLGRFQHTATLVGINMIVGFGKTNVNSSTADKNIYIFNILNWTWVDTYIPTTLVNHYHIKPSSSSSSISRDMIIGIAVGGSVILLLLLMALIYCLNRRYKIFGFPCFGTQENSPPQSPPNGDSDLERNDDMINEDEQSLHIIDNNPMVEHHGSFSGSIRQPKSLDLEFGDEINTPFTPSESPSSSSPVKFLQLLPSSSDTNTNNNDFKIETVMASSENLLGAANPVASQTPNPEYRTSSPVSGAKNERRSVKFSETNTTIAPTEFGSSNNSMESLSITSENGNRVIENEDDNQAGPSNSWRASWMNLGSMSNFSGLRRNSFSFIFRRNSNNSRNNESGSAGRRWRSNSDGGGNRIRGRGRSFLQRRRSTGDEETRSRSSIDSVNIRNIGMGLDVQHHRGDSVVVPRRELRVVNPDVRDESEDSSSESGSSAEAGGHHLEGE</sequence>
<feature type="compositionally biased region" description="Basic and acidic residues" evidence="3">
    <location>
        <begin position="734"/>
        <end position="744"/>
    </location>
</feature>
<evidence type="ECO:0000313" key="6">
    <source>
        <dbReference type="Proteomes" id="UP000789342"/>
    </source>
</evidence>